<comment type="caution">
    <text evidence="1">The sequence shown here is derived from an EMBL/GenBank/DDBJ whole genome shotgun (WGS) entry which is preliminary data.</text>
</comment>
<dbReference type="AlphaFoldDB" id="A0AAV4BS01"/>
<proteinExistence type="predicted"/>
<evidence type="ECO:0000313" key="1">
    <source>
        <dbReference type="EMBL" id="GFO22388.1"/>
    </source>
</evidence>
<gene>
    <name evidence="1" type="ORF">PoB_004889300</name>
</gene>
<organism evidence="1 2">
    <name type="scientific">Plakobranchus ocellatus</name>
    <dbReference type="NCBI Taxonomy" id="259542"/>
    <lineage>
        <taxon>Eukaryota</taxon>
        <taxon>Metazoa</taxon>
        <taxon>Spiralia</taxon>
        <taxon>Lophotrochozoa</taxon>
        <taxon>Mollusca</taxon>
        <taxon>Gastropoda</taxon>
        <taxon>Heterobranchia</taxon>
        <taxon>Euthyneura</taxon>
        <taxon>Panpulmonata</taxon>
        <taxon>Sacoglossa</taxon>
        <taxon>Placobranchoidea</taxon>
        <taxon>Plakobranchidae</taxon>
        <taxon>Plakobranchus</taxon>
    </lineage>
</organism>
<accession>A0AAV4BS01</accession>
<keyword evidence="2" id="KW-1185">Reference proteome</keyword>
<reference evidence="1 2" key="1">
    <citation type="journal article" date="2021" name="Elife">
        <title>Chloroplast acquisition without the gene transfer in kleptoplastic sea slugs, Plakobranchus ocellatus.</title>
        <authorList>
            <person name="Maeda T."/>
            <person name="Takahashi S."/>
            <person name="Yoshida T."/>
            <person name="Shimamura S."/>
            <person name="Takaki Y."/>
            <person name="Nagai Y."/>
            <person name="Toyoda A."/>
            <person name="Suzuki Y."/>
            <person name="Arimoto A."/>
            <person name="Ishii H."/>
            <person name="Satoh N."/>
            <person name="Nishiyama T."/>
            <person name="Hasebe M."/>
            <person name="Maruyama T."/>
            <person name="Minagawa J."/>
            <person name="Obokata J."/>
            <person name="Shigenobu S."/>
        </authorList>
    </citation>
    <scope>NUCLEOTIDE SEQUENCE [LARGE SCALE GENOMIC DNA]</scope>
</reference>
<protein>
    <submittedName>
        <fullName evidence="1">Uncharacterized protein</fullName>
    </submittedName>
</protein>
<evidence type="ECO:0000313" key="2">
    <source>
        <dbReference type="Proteomes" id="UP000735302"/>
    </source>
</evidence>
<dbReference type="Proteomes" id="UP000735302">
    <property type="component" value="Unassembled WGS sequence"/>
</dbReference>
<sequence length="173" mass="19715">MDSNLRQKDRCRSQGGITSDYAINASRVVKTQKMKHNISKVACIEAVRSICLETVRIHNHFSFLSSSLGKMQWTFPIFLASVLSYGISKIRTPKEHVLHSMLLEIVYKTHSQWQIGGPYRFSVCLKYSRLFNRRQSSLPNLVNRTLACCGGSGDARRTCSRLQFFVLKNALNI</sequence>
<dbReference type="EMBL" id="BLXT01005381">
    <property type="protein sequence ID" value="GFO22388.1"/>
    <property type="molecule type" value="Genomic_DNA"/>
</dbReference>
<name>A0AAV4BS01_9GAST</name>